<keyword evidence="9" id="KW-1185">Reference proteome</keyword>
<dbReference type="Pfam" id="PF00067">
    <property type="entry name" value="p450"/>
    <property type="match status" value="1"/>
</dbReference>
<dbReference type="InterPro" id="IPR002403">
    <property type="entry name" value="Cyt_P450_E_grp-IV"/>
</dbReference>
<evidence type="ECO:0000256" key="7">
    <source>
        <dbReference type="PIRSR" id="PIRSR602403-1"/>
    </source>
</evidence>
<dbReference type="InterPro" id="IPR036396">
    <property type="entry name" value="Cyt_P450_sf"/>
</dbReference>
<dbReference type="InterPro" id="IPR050121">
    <property type="entry name" value="Cytochrome_P450_monoxygenase"/>
</dbReference>
<evidence type="ECO:0000256" key="2">
    <source>
        <dbReference type="ARBA" id="ARBA00010617"/>
    </source>
</evidence>
<dbReference type="Proteomes" id="UP000192927">
    <property type="component" value="Unassembled WGS sequence"/>
</dbReference>
<keyword evidence="6" id="KW-0503">Monooxygenase</keyword>
<dbReference type="InterPro" id="IPR001128">
    <property type="entry name" value="Cyt_P450"/>
</dbReference>
<dbReference type="GO" id="GO:0004497">
    <property type="term" value="F:monooxygenase activity"/>
    <property type="evidence" value="ECO:0007669"/>
    <property type="project" value="UniProtKB-KW"/>
</dbReference>
<keyword evidence="4" id="KW-0560">Oxidoreductase</keyword>
<dbReference type="PANTHER" id="PTHR24305:SF157">
    <property type="entry name" value="N-ACETYLTRYPTOPHAN 6-HYDROXYLASE IVOC-RELATED"/>
    <property type="match status" value="1"/>
</dbReference>
<evidence type="ECO:0000256" key="1">
    <source>
        <dbReference type="ARBA" id="ARBA00001971"/>
    </source>
</evidence>
<feature type="non-terminal residue" evidence="8">
    <location>
        <position position="127"/>
    </location>
</feature>
<keyword evidence="5 7" id="KW-0408">Iron</keyword>
<evidence type="ECO:0000313" key="8">
    <source>
        <dbReference type="EMBL" id="SLM38088.1"/>
    </source>
</evidence>
<dbReference type="GO" id="GO:0005506">
    <property type="term" value="F:iron ion binding"/>
    <property type="evidence" value="ECO:0007669"/>
    <property type="project" value="InterPro"/>
</dbReference>
<dbReference type="GO" id="GO:0016705">
    <property type="term" value="F:oxidoreductase activity, acting on paired donors, with incorporation or reduction of molecular oxygen"/>
    <property type="evidence" value="ECO:0007669"/>
    <property type="project" value="InterPro"/>
</dbReference>
<name>A0A1W5D4L9_9LECA</name>
<evidence type="ECO:0000256" key="5">
    <source>
        <dbReference type="ARBA" id="ARBA00023004"/>
    </source>
</evidence>
<comment type="cofactor">
    <cofactor evidence="1 7">
        <name>heme</name>
        <dbReference type="ChEBI" id="CHEBI:30413"/>
    </cofactor>
</comment>
<accession>A0A1W5D4L9</accession>
<proteinExistence type="inferred from homology"/>
<keyword evidence="3 7" id="KW-0479">Metal-binding</keyword>
<dbReference type="PRINTS" id="PR00465">
    <property type="entry name" value="EP450IV"/>
</dbReference>
<evidence type="ECO:0000313" key="9">
    <source>
        <dbReference type="Proteomes" id="UP000192927"/>
    </source>
</evidence>
<evidence type="ECO:0000256" key="4">
    <source>
        <dbReference type="ARBA" id="ARBA00023002"/>
    </source>
</evidence>
<dbReference type="AlphaFoldDB" id="A0A1W5D4L9"/>
<dbReference type="SUPFAM" id="SSF48264">
    <property type="entry name" value="Cytochrome P450"/>
    <property type="match status" value="1"/>
</dbReference>
<dbReference type="GO" id="GO:0020037">
    <property type="term" value="F:heme binding"/>
    <property type="evidence" value="ECO:0007669"/>
    <property type="project" value="InterPro"/>
</dbReference>
<reference evidence="9" key="1">
    <citation type="submission" date="2017-03" db="EMBL/GenBank/DDBJ databases">
        <authorList>
            <person name="Sharma R."/>
            <person name="Thines M."/>
        </authorList>
    </citation>
    <scope>NUCLEOTIDE SEQUENCE [LARGE SCALE GENOMIC DNA]</scope>
</reference>
<evidence type="ECO:0000256" key="3">
    <source>
        <dbReference type="ARBA" id="ARBA00022723"/>
    </source>
</evidence>
<keyword evidence="7" id="KW-0349">Heme</keyword>
<feature type="binding site" description="axial binding residue" evidence="7">
    <location>
        <position position="84"/>
    </location>
    <ligand>
        <name>heme</name>
        <dbReference type="ChEBI" id="CHEBI:30413"/>
    </ligand>
    <ligandPart>
        <name>Fe</name>
        <dbReference type="ChEBI" id="CHEBI:18248"/>
    </ligandPart>
</feature>
<protein>
    <submittedName>
        <fullName evidence="8">Cytochrome p450</fullName>
    </submittedName>
</protein>
<dbReference type="EMBL" id="FWEW01002248">
    <property type="protein sequence ID" value="SLM38088.1"/>
    <property type="molecule type" value="Genomic_DNA"/>
</dbReference>
<comment type="similarity">
    <text evidence="2">Belongs to the cytochrome P450 family.</text>
</comment>
<dbReference type="Gene3D" id="1.10.630.10">
    <property type="entry name" value="Cytochrome P450"/>
    <property type="match status" value="1"/>
</dbReference>
<evidence type="ECO:0000256" key="6">
    <source>
        <dbReference type="ARBA" id="ARBA00023033"/>
    </source>
</evidence>
<dbReference type="PANTHER" id="PTHR24305">
    <property type="entry name" value="CYTOCHROME P450"/>
    <property type="match status" value="1"/>
</dbReference>
<organism evidence="8 9">
    <name type="scientific">Lasallia pustulata</name>
    <dbReference type="NCBI Taxonomy" id="136370"/>
    <lineage>
        <taxon>Eukaryota</taxon>
        <taxon>Fungi</taxon>
        <taxon>Dikarya</taxon>
        <taxon>Ascomycota</taxon>
        <taxon>Pezizomycotina</taxon>
        <taxon>Lecanoromycetes</taxon>
        <taxon>OSLEUM clade</taxon>
        <taxon>Umbilicariomycetidae</taxon>
        <taxon>Umbilicariales</taxon>
        <taxon>Umbilicariaceae</taxon>
        <taxon>Lasallia</taxon>
    </lineage>
</organism>
<sequence length="127" mass="14698">MRLSRIDPEKPVIYTDKATDKQYIIAPGTPMSMTGVLIHFDENIFPNPLAFKPERWLPSDPWSNDIVENRKKYLVPFTRGTRQCLGMNLARDVRMDGDRGYLELFEFDYERDLKIVGDGALPLYGVE</sequence>